<dbReference type="PANTHER" id="PTHR21569">
    <property type="entry name" value="RIBOSOMAL PROTEIN S9"/>
    <property type="match status" value="1"/>
</dbReference>
<evidence type="ECO:0000313" key="10">
    <source>
        <dbReference type="Proteomes" id="UP001202479"/>
    </source>
</evidence>
<organism evidence="9 10">
    <name type="scientific">Candida oxycetoniae</name>
    <dbReference type="NCBI Taxonomy" id="497107"/>
    <lineage>
        <taxon>Eukaryota</taxon>
        <taxon>Fungi</taxon>
        <taxon>Dikarya</taxon>
        <taxon>Ascomycota</taxon>
        <taxon>Saccharomycotina</taxon>
        <taxon>Pichiomycetes</taxon>
        <taxon>Debaryomycetaceae</taxon>
        <taxon>Candida/Lodderomyces clade</taxon>
        <taxon>Candida</taxon>
    </lineage>
</organism>
<evidence type="ECO:0000256" key="4">
    <source>
        <dbReference type="ARBA" id="ARBA00023274"/>
    </source>
</evidence>
<proteinExistence type="inferred from homology"/>
<evidence type="ECO:0000256" key="2">
    <source>
        <dbReference type="ARBA" id="ARBA00022946"/>
    </source>
</evidence>
<dbReference type="PROSITE" id="PS00360">
    <property type="entry name" value="RIBOSOMAL_S9"/>
    <property type="match status" value="1"/>
</dbReference>
<reference evidence="9" key="1">
    <citation type="journal article" date="2022" name="DNA Res.">
        <title>Genome analysis of five recently described species of the CUG-Ser clade uncovers Candida theae as a new hybrid lineage with pathogenic potential in the Candida parapsilosis species complex.</title>
        <authorList>
            <person name="Mixao V."/>
            <person name="Del Olmo V."/>
            <person name="Hegedusova E."/>
            <person name="Saus E."/>
            <person name="Pryszcz L."/>
            <person name="Cillingova A."/>
            <person name="Nosek J."/>
            <person name="Gabaldon T."/>
        </authorList>
    </citation>
    <scope>NUCLEOTIDE SEQUENCE</scope>
    <source>
        <strain evidence="9">CBS 10844</strain>
    </source>
</reference>
<gene>
    <name evidence="9" type="ORF">KGF56_004190</name>
</gene>
<keyword evidence="2" id="KW-0809">Transit peptide</keyword>
<dbReference type="RefSeq" id="XP_049178685.1">
    <property type="nucleotide sequence ID" value="XM_049325604.1"/>
</dbReference>
<evidence type="ECO:0000256" key="1">
    <source>
        <dbReference type="ARBA" id="ARBA00005251"/>
    </source>
</evidence>
<sequence>MVSGLVCRLNGLSLRSLRFLSRSAFCCNETILSSATTVTTDSATATFDEQVPRRLNLDDLSNNKYNNGNNDSRAYQRYSYSAPRQVTENLSIPEINRIRIIPTLMTFYGGNPIHEENMNRAKYLLRKYQNLPTSQLTSEELSSKKFIGFESYKERTQSGTRVRKNHYRELITYLNKLRTIDDQLMPQEVIEFLNGYYSTSANKMSTKKKFKELDEFGRSHTKAKRKASRARAYLVRGEGNVIVNGKNLVEYFPNVYSRKNIAYPFQVVDQEGKYNVFAEVSGGGYTGQSEALMYAIAKGLVVFNPLLKPRLSKAGLMTSDSRVVERKKPGKLKSRKSPTWVKR</sequence>
<comment type="similarity">
    <text evidence="1 7">Belongs to the universal ribosomal protein uS9 family.</text>
</comment>
<evidence type="ECO:0000256" key="3">
    <source>
        <dbReference type="ARBA" id="ARBA00022980"/>
    </source>
</evidence>
<dbReference type="Gene3D" id="3.30.230.10">
    <property type="match status" value="1"/>
</dbReference>
<evidence type="ECO:0000256" key="6">
    <source>
        <dbReference type="ARBA" id="ARBA00042623"/>
    </source>
</evidence>
<name>A0AAI9SUI4_9ASCO</name>
<dbReference type="GO" id="GO:0006412">
    <property type="term" value="P:translation"/>
    <property type="evidence" value="ECO:0007669"/>
    <property type="project" value="InterPro"/>
</dbReference>
<dbReference type="SUPFAM" id="SSF54211">
    <property type="entry name" value="Ribosomal protein S5 domain 2-like"/>
    <property type="match status" value="1"/>
</dbReference>
<dbReference type="FunFam" id="3.30.230.10:FF:000001">
    <property type="entry name" value="30S ribosomal protein S9"/>
    <property type="match status" value="1"/>
</dbReference>
<dbReference type="Proteomes" id="UP001202479">
    <property type="component" value="Unassembled WGS sequence"/>
</dbReference>
<dbReference type="InterPro" id="IPR000754">
    <property type="entry name" value="Ribosomal_uS9"/>
</dbReference>
<keyword evidence="3 7" id="KW-0689">Ribosomal protein</keyword>
<protein>
    <recommendedName>
        <fullName evidence="5">Small ribosomal subunit protein uS9m</fullName>
    </recommendedName>
    <alternativeName>
        <fullName evidence="6">37S ribosomal protein S9, mitochondrial</fullName>
    </alternativeName>
</protein>
<dbReference type="InterPro" id="IPR014721">
    <property type="entry name" value="Ribsml_uS5_D2-typ_fold_subgr"/>
</dbReference>
<evidence type="ECO:0000256" key="8">
    <source>
        <dbReference type="SAM" id="MobiDB-lite"/>
    </source>
</evidence>
<dbReference type="PANTHER" id="PTHR21569:SF1">
    <property type="entry name" value="SMALL RIBOSOMAL SUBUNIT PROTEIN US9M"/>
    <property type="match status" value="1"/>
</dbReference>
<keyword evidence="4 7" id="KW-0687">Ribonucleoprotein</keyword>
<dbReference type="GO" id="GO:0005763">
    <property type="term" value="C:mitochondrial small ribosomal subunit"/>
    <property type="evidence" value="ECO:0007669"/>
    <property type="project" value="TreeGrafter"/>
</dbReference>
<comment type="caution">
    <text evidence="9">The sequence shown here is derived from an EMBL/GenBank/DDBJ whole genome shotgun (WGS) entry which is preliminary data.</text>
</comment>
<evidence type="ECO:0000256" key="5">
    <source>
        <dbReference type="ARBA" id="ARBA00039318"/>
    </source>
</evidence>
<feature type="region of interest" description="Disordered" evidence="8">
    <location>
        <begin position="319"/>
        <end position="343"/>
    </location>
</feature>
<dbReference type="EMBL" id="JAHUZD010000139">
    <property type="protein sequence ID" value="KAI3402938.2"/>
    <property type="molecule type" value="Genomic_DNA"/>
</dbReference>
<dbReference type="InterPro" id="IPR023035">
    <property type="entry name" value="Ribosomal_uS9_bac/plastid"/>
</dbReference>
<dbReference type="GO" id="GO:0003723">
    <property type="term" value="F:RNA binding"/>
    <property type="evidence" value="ECO:0007669"/>
    <property type="project" value="TreeGrafter"/>
</dbReference>
<feature type="compositionally biased region" description="Basic residues" evidence="8">
    <location>
        <begin position="328"/>
        <end position="343"/>
    </location>
</feature>
<dbReference type="GeneID" id="73381805"/>
<dbReference type="NCBIfam" id="NF001099">
    <property type="entry name" value="PRK00132.1"/>
    <property type="match status" value="1"/>
</dbReference>
<evidence type="ECO:0000256" key="7">
    <source>
        <dbReference type="RuleBase" id="RU003815"/>
    </source>
</evidence>
<accession>A0AAI9SUI4</accession>
<keyword evidence="10" id="KW-1185">Reference proteome</keyword>
<dbReference type="InterPro" id="IPR020568">
    <property type="entry name" value="Ribosomal_Su5_D2-typ_SF"/>
</dbReference>
<dbReference type="Pfam" id="PF00380">
    <property type="entry name" value="Ribosomal_S9"/>
    <property type="match status" value="1"/>
</dbReference>
<dbReference type="GO" id="GO:0003735">
    <property type="term" value="F:structural constituent of ribosome"/>
    <property type="evidence" value="ECO:0007669"/>
    <property type="project" value="InterPro"/>
</dbReference>
<dbReference type="AlphaFoldDB" id="A0AAI9SUI4"/>
<evidence type="ECO:0000313" key="9">
    <source>
        <dbReference type="EMBL" id="KAI3402938.2"/>
    </source>
</evidence>
<dbReference type="InterPro" id="IPR020574">
    <property type="entry name" value="Ribosomal_uS9_CS"/>
</dbReference>